<dbReference type="Proteomes" id="UP001154322">
    <property type="component" value="Unassembled WGS sequence"/>
</dbReference>
<comment type="caution">
    <text evidence="1">The sequence shown here is derived from an EMBL/GenBank/DDBJ whole genome shotgun (WGS) entry which is preliminary data.</text>
</comment>
<dbReference type="EMBL" id="CALYLO010000004">
    <property type="protein sequence ID" value="CAH8246069.1"/>
    <property type="molecule type" value="Genomic_DNA"/>
</dbReference>
<protein>
    <submittedName>
        <fullName evidence="1">Uncharacterized protein</fullName>
    </submittedName>
</protein>
<evidence type="ECO:0000313" key="2">
    <source>
        <dbReference type="Proteomes" id="UP001154322"/>
    </source>
</evidence>
<gene>
    <name evidence="1" type="ORF">WJ0W_003306</name>
</gene>
<dbReference type="RefSeq" id="WP_213427771.1">
    <property type="nucleotide sequence ID" value="NZ_AP031286.1"/>
</dbReference>
<accession>A0ABN8U8F6</accession>
<keyword evidence="2" id="KW-1185">Reference proteome</keyword>
<reference evidence="1" key="1">
    <citation type="submission" date="2022-06" db="EMBL/GenBank/DDBJ databases">
        <authorList>
            <person name="Dietemann V."/>
            <person name="Ory F."/>
            <person name="Dainat B."/>
            <person name="Oberhansli S."/>
        </authorList>
    </citation>
    <scope>NUCLEOTIDE SEQUENCE</scope>
    <source>
        <strain evidence="1">Ena-SAMPLE-TAB-26-04-2022-14:26:32:270-5432</strain>
    </source>
</reference>
<organism evidence="1 2">
    <name type="scientific">Paenibacillus melissococcoides</name>
    <dbReference type="NCBI Taxonomy" id="2912268"/>
    <lineage>
        <taxon>Bacteria</taxon>
        <taxon>Bacillati</taxon>
        <taxon>Bacillota</taxon>
        <taxon>Bacilli</taxon>
        <taxon>Bacillales</taxon>
        <taxon>Paenibacillaceae</taxon>
        <taxon>Paenibacillus</taxon>
    </lineage>
</organism>
<name>A0ABN8U8F6_9BACL</name>
<proteinExistence type="predicted"/>
<sequence>MENIYTVEIISRGMKHYTNLRARNKVEAVTRGVDKLLRSWRDKDGIEEIRVIEDSRNRELGAADYNKVMVD</sequence>
<evidence type="ECO:0000313" key="1">
    <source>
        <dbReference type="EMBL" id="CAH8246069.1"/>
    </source>
</evidence>